<gene>
    <name evidence="5" type="ORF">POCULU_LOCUS2606</name>
</gene>
<reference evidence="5" key="1">
    <citation type="submission" date="2021-06" db="EMBL/GenBank/DDBJ databases">
        <authorList>
            <person name="Kallberg Y."/>
            <person name="Tangrot J."/>
            <person name="Rosling A."/>
        </authorList>
    </citation>
    <scope>NUCLEOTIDE SEQUENCE</scope>
    <source>
        <strain evidence="5">IA702</strain>
    </source>
</reference>
<keyword evidence="4" id="KW-0812">Transmembrane</keyword>
<evidence type="ECO:0000313" key="5">
    <source>
        <dbReference type="EMBL" id="CAG8501681.1"/>
    </source>
</evidence>
<keyword evidence="4" id="KW-1133">Transmembrane helix</keyword>
<evidence type="ECO:0000256" key="1">
    <source>
        <dbReference type="ARBA" id="ARBA00023054"/>
    </source>
</evidence>
<evidence type="ECO:0000256" key="3">
    <source>
        <dbReference type="SAM" id="MobiDB-lite"/>
    </source>
</evidence>
<feature type="coiled-coil region" evidence="2">
    <location>
        <begin position="229"/>
        <end position="349"/>
    </location>
</feature>
<evidence type="ECO:0000313" key="6">
    <source>
        <dbReference type="Proteomes" id="UP000789572"/>
    </source>
</evidence>
<dbReference type="OrthoDB" id="9451547at2759"/>
<feature type="compositionally biased region" description="Polar residues" evidence="3">
    <location>
        <begin position="128"/>
        <end position="142"/>
    </location>
</feature>
<protein>
    <submittedName>
        <fullName evidence="5">7053_t:CDS:1</fullName>
    </submittedName>
</protein>
<keyword evidence="6" id="KW-1185">Reference proteome</keyword>
<feature type="transmembrane region" description="Helical" evidence="4">
    <location>
        <begin position="506"/>
        <end position="526"/>
    </location>
</feature>
<feature type="region of interest" description="Disordered" evidence="3">
    <location>
        <begin position="125"/>
        <end position="167"/>
    </location>
</feature>
<name>A0A9N9F0F9_9GLOM</name>
<dbReference type="AlphaFoldDB" id="A0A9N9F0F9"/>
<evidence type="ECO:0000256" key="2">
    <source>
        <dbReference type="SAM" id="Coils"/>
    </source>
</evidence>
<dbReference type="EMBL" id="CAJVPJ010000251">
    <property type="protein sequence ID" value="CAG8501681.1"/>
    <property type="molecule type" value="Genomic_DNA"/>
</dbReference>
<proteinExistence type="predicted"/>
<sequence>MAPPPKNIKSKLTIDLSTIPSISTPTGPLSPTYSGLSSPALSGSWVSSRSNAELTAALKDAYTKIREKDRACVYPTKTCPSFLPTTILSDLTLAAEIGKSLLDNNTLLKQHCEALVQEIKKLRKKTRGTSSTMNTADKTSITRIPPPNGSTFQDDLMNSDESDADSVTSNLSEESDLILATHPPMRMGMPPKEYEIIRKLELSNTELHAKLDSMSIEAQDTDKLNKSKQRKLESELEKLQAAYSQATQKIEDLEADNARMSQQYKEKLQELRDRKKPTEEEEDVQLLYKRIDELDEQNITLEKSKAESDSRLRKALQDIDILRERCAHLEEISSDFDKLQGEYAEKENEIFGLRAMLETERTAYLGIKSTSHTRANSFTDATLGGRRLSDPDGLHAARLQKSTLLEELEDEWFRDLAEFKRERKKSSNSMESPLFSPIASEADFREFYRRNKEFIDIDDRSAIDYLSDDEFSYVYPDYEEEMEALRLKRDWFWKRGARAVLNIFRWVWRWCRFLALLFAAVLLAVWRGPDELSAFDM</sequence>
<evidence type="ECO:0000256" key="4">
    <source>
        <dbReference type="SAM" id="Phobius"/>
    </source>
</evidence>
<dbReference type="Proteomes" id="UP000789572">
    <property type="component" value="Unassembled WGS sequence"/>
</dbReference>
<keyword evidence="4" id="KW-0472">Membrane</keyword>
<keyword evidence="1 2" id="KW-0175">Coiled coil</keyword>
<comment type="caution">
    <text evidence="5">The sequence shown here is derived from an EMBL/GenBank/DDBJ whole genome shotgun (WGS) entry which is preliminary data.</text>
</comment>
<dbReference type="PANTHER" id="PTHR32123:SF9">
    <property type="entry name" value="PROTEIN SPINDLY"/>
    <property type="match status" value="1"/>
</dbReference>
<dbReference type="InterPro" id="IPR051149">
    <property type="entry name" value="Spindly/BICDR_Dynein_Adapter"/>
</dbReference>
<accession>A0A9N9F0F9</accession>
<organism evidence="5 6">
    <name type="scientific">Paraglomus occultum</name>
    <dbReference type="NCBI Taxonomy" id="144539"/>
    <lineage>
        <taxon>Eukaryota</taxon>
        <taxon>Fungi</taxon>
        <taxon>Fungi incertae sedis</taxon>
        <taxon>Mucoromycota</taxon>
        <taxon>Glomeromycotina</taxon>
        <taxon>Glomeromycetes</taxon>
        <taxon>Paraglomerales</taxon>
        <taxon>Paraglomeraceae</taxon>
        <taxon>Paraglomus</taxon>
    </lineage>
</organism>
<dbReference type="PANTHER" id="PTHR32123">
    <property type="entry name" value="BICD FAMILY-LIKE CARGO ADAPTER"/>
    <property type="match status" value="1"/>
</dbReference>